<reference evidence="1 2" key="1">
    <citation type="journal article" date="2013" name="BMC Genomics">
        <title>Comparative genomics of parasitic silkworm microsporidia reveal an association between genome expansion and host adaptation.</title>
        <authorList>
            <person name="Pan G."/>
            <person name="Xu J."/>
            <person name="Li T."/>
            <person name="Xia Q."/>
            <person name="Liu S.L."/>
            <person name="Zhang G."/>
            <person name="Li S."/>
            <person name="Li C."/>
            <person name="Liu H."/>
            <person name="Yang L."/>
            <person name="Liu T."/>
            <person name="Zhang X."/>
            <person name="Wu Z."/>
            <person name="Fan W."/>
            <person name="Dang X."/>
            <person name="Xiang H."/>
            <person name="Tao M."/>
            <person name="Li Y."/>
            <person name="Hu J."/>
            <person name="Li Z."/>
            <person name="Lin L."/>
            <person name="Luo J."/>
            <person name="Geng L."/>
            <person name="Wang L."/>
            <person name="Long M."/>
            <person name="Wan Y."/>
            <person name="He N."/>
            <person name="Zhang Z."/>
            <person name="Lu C."/>
            <person name="Keeling P.J."/>
            <person name="Wang J."/>
            <person name="Xiang Z."/>
            <person name="Zhou Z."/>
        </authorList>
    </citation>
    <scope>NUCLEOTIDE SEQUENCE [LARGE SCALE GENOMIC DNA]</scope>
    <source>
        <strain evidence="2">CQ1 / CVCC 102059</strain>
    </source>
</reference>
<sequence>MVKNGCKYTIYYFKNYCCCFENIKKFIGDLRYLNFVGGNYQESVAKNLPGTSASTKEIKIANFIRTFRKEIEQKLKKWRDDNKADSECEHAIKKILDKCFDILVKNFETNNLFFPVGGKYNIQFYYGKLQEIVCKRIINSVDDYFNEEFVGKENALENLEDKLRRQIHHLSLTAFYDLFKTDYIFKHFANVYGQNFKTQEDYVCP</sequence>
<organism evidence="1 2">
    <name type="scientific">Nosema bombycis (strain CQ1 / CVCC 102059)</name>
    <name type="common">Microsporidian parasite</name>
    <name type="synonym">Pebrine of silkworm</name>
    <dbReference type="NCBI Taxonomy" id="578461"/>
    <lineage>
        <taxon>Eukaryota</taxon>
        <taxon>Fungi</taxon>
        <taxon>Fungi incertae sedis</taxon>
        <taxon>Microsporidia</taxon>
        <taxon>Nosematidae</taxon>
        <taxon>Nosema</taxon>
    </lineage>
</organism>
<dbReference type="EMBL" id="KB908986">
    <property type="protein sequence ID" value="EOB13376.1"/>
    <property type="molecule type" value="Genomic_DNA"/>
</dbReference>
<dbReference type="Proteomes" id="UP000016927">
    <property type="component" value="Unassembled WGS sequence"/>
</dbReference>
<proteinExistence type="predicted"/>
<dbReference type="AlphaFoldDB" id="R0KRK4"/>
<gene>
    <name evidence="1" type="ORF">NBO_78g0003</name>
</gene>
<name>R0KRK4_NOSB1</name>
<evidence type="ECO:0000313" key="1">
    <source>
        <dbReference type="EMBL" id="EOB13376.1"/>
    </source>
</evidence>
<accession>R0KRK4</accession>
<keyword evidence="2" id="KW-1185">Reference proteome</keyword>
<protein>
    <submittedName>
        <fullName evidence="1">Uncharacterized protein</fullName>
    </submittedName>
</protein>
<dbReference type="VEuPathDB" id="MicrosporidiaDB:NBO_78g0003"/>
<dbReference type="HOGENOM" id="CLU_1337860_0_0_1"/>
<evidence type="ECO:0000313" key="2">
    <source>
        <dbReference type="Proteomes" id="UP000016927"/>
    </source>
</evidence>